<feature type="domain" description="O-methyltransferase C-terminal" evidence="4">
    <location>
        <begin position="172"/>
        <end position="321"/>
    </location>
</feature>
<dbReference type="InterPro" id="IPR036390">
    <property type="entry name" value="WH_DNA-bd_sf"/>
</dbReference>
<dbReference type="Gene3D" id="1.10.10.10">
    <property type="entry name" value="Winged helix-like DNA-binding domain superfamily/Winged helix DNA-binding domain"/>
    <property type="match status" value="1"/>
</dbReference>
<keyword evidence="3" id="KW-0949">S-adenosyl-L-methionine</keyword>
<dbReference type="EMBL" id="JAPVOI010000004">
    <property type="protein sequence ID" value="MCZ4092454.1"/>
    <property type="molecule type" value="Genomic_DNA"/>
</dbReference>
<dbReference type="Pfam" id="PF08100">
    <property type="entry name" value="Dimerisation"/>
    <property type="match status" value="1"/>
</dbReference>
<dbReference type="RefSeq" id="WP_269284596.1">
    <property type="nucleotide sequence ID" value="NZ_JAPVOI010000004.1"/>
</dbReference>
<dbReference type="PANTHER" id="PTHR43712:SF2">
    <property type="entry name" value="O-METHYLTRANSFERASE CICE"/>
    <property type="match status" value="1"/>
</dbReference>
<keyword evidence="1 6" id="KW-0489">Methyltransferase</keyword>
<feature type="domain" description="O-methyltransferase dimerisation" evidence="5">
    <location>
        <begin position="19"/>
        <end position="93"/>
    </location>
</feature>
<dbReference type="PROSITE" id="PS51683">
    <property type="entry name" value="SAM_OMT_II"/>
    <property type="match status" value="1"/>
</dbReference>
<proteinExistence type="predicted"/>
<dbReference type="PIRSF" id="PIRSF005739">
    <property type="entry name" value="O-mtase"/>
    <property type="match status" value="1"/>
</dbReference>
<protein>
    <submittedName>
        <fullName evidence="6">Class I SAM-dependent methyltransferase</fullName>
    </submittedName>
</protein>
<dbReference type="Gene3D" id="3.40.50.150">
    <property type="entry name" value="Vaccinia Virus protein VP39"/>
    <property type="match status" value="1"/>
</dbReference>
<evidence type="ECO:0000259" key="5">
    <source>
        <dbReference type="Pfam" id="PF08100"/>
    </source>
</evidence>
<dbReference type="GO" id="GO:0032259">
    <property type="term" value="P:methylation"/>
    <property type="evidence" value="ECO:0007669"/>
    <property type="project" value="UniProtKB-KW"/>
</dbReference>
<dbReference type="SUPFAM" id="SSF46785">
    <property type="entry name" value="Winged helix' DNA-binding domain"/>
    <property type="match status" value="1"/>
</dbReference>
<dbReference type="InterPro" id="IPR012967">
    <property type="entry name" value="COMT_dimerisation"/>
</dbReference>
<dbReference type="InterPro" id="IPR016461">
    <property type="entry name" value="COMT-like"/>
</dbReference>
<accession>A0ABT4KKU2</accession>
<evidence type="ECO:0000313" key="6">
    <source>
        <dbReference type="EMBL" id="MCZ4092454.1"/>
    </source>
</evidence>
<dbReference type="InterPro" id="IPR029063">
    <property type="entry name" value="SAM-dependent_MTases_sf"/>
</dbReference>
<dbReference type="PANTHER" id="PTHR43712">
    <property type="entry name" value="PUTATIVE (AFU_ORTHOLOGUE AFUA_4G14580)-RELATED"/>
    <property type="match status" value="1"/>
</dbReference>
<gene>
    <name evidence="6" type="ORF">O3W52_20990</name>
</gene>
<dbReference type="CDD" id="cd02440">
    <property type="entry name" value="AdoMet_MTases"/>
    <property type="match status" value="1"/>
</dbReference>
<keyword evidence="2" id="KW-0808">Transferase</keyword>
<dbReference type="InterPro" id="IPR001077">
    <property type="entry name" value="COMT_C"/>
</dbReference>
<dbReference type="Proteomes" id="UP001079430">
    <property type="component" value="Unassembled WGS sequence"/>
</dbReference>
<dbReference type="GO" id="GO:0008168">
    <property type="term" value="F:methyltransferase activity"/>
    <property type="evidence" value="ECO:0007669"/>
    <property type="project" value="UniProtKB-KW"/>
</dbReference>
<keyword evidence="7" id="KW-1185">Reference proteome</keyword>
<dbReference type="Gene3D" id="1.20.5.840">
    <property type="entry name" value="hypothetical RNA methyltransferase"/>
    <property type="match status" value="1"/>
</dbReference>
<evidence type="ECO:0000256" key="3">
    <source>
        <dbReference type="ARBA" id="ARBA00022691"/>
    </source>
</evidence>
<comment type="caution">
    <text evidence="6">The sequence shown here is derived from an EMBL/GenBank/DDBJ whole genome shotgun (WGS) entry which is preliminary data.</text>
</comment>
<evidence type="ECO:0000259" key="4">
    <source>
        <dbReference type="Pfam" id="PF00891"/>
    </source>
</evidence>
<evidence type="ECO:0000256" key="1">
    <source>
        <dbReference type="ARBA" id="ARBA00022603"/>
    </source>
</evidence>
<reference evidence="6" key="1">
    <citation type="submission" date="2022-10" db="EMBL/GenBank/DDBJ databases">
        <title>Whole genome sequencing of three plant growth promoting bacteria isolated from Vachellia tortilis subsp. raddiana in Morocco.</title>
        <authorList>
            <person name="Hnini M."/>
            <person name="Zouagui R."/>
            <person name="Zouagui H."/>
            <person name="Chemao Elfihri M.-W."/>
            <person name="Ibrahimi A."/>
            <person name="Sbabou L."/>
            <person name="Aurag J."/>
        </authorList>
    </citation>
    <scope>NUCLEOTIDE SEQUENCE</scope>
    <source>
        <strain evidence="6">LMR678</strain>
    </source>
</reference>
<dbReference type="Pfam" id="PF00891">
    <property type="entry name" value="Methyltransf_2"/>
    <property type="match status" value="1"/>
</dbReference>
<evidence type="ECO:0000256" key="2">
    <source>
        <dbReference type="ARBA" id="ARBA00022679"/>
    </source>
</evidence>
<dbReference type="InterPro" id="IPR036388">
    <property type="entry name" value="WH-like_DNA-bd_sf"/>
</dbReference>
<dbReference type="SUPFAM" id="SSF53335">
    <property type="entry name" value="S-adenosyl-L-methionine-dependent methyltransferases"/>
    <property type="match status" value="1"/>
</dbReference>
<evidence type="ECO:0000313" key="7">
    <source>
        <dbReference type="Proteomes" id="UP001079430"/>
    </source>
</evidence>
<sequence length="339" mass="36244">MGPEMSPDISEVSPDLAVDVMFACRKTAALKAAIELDLFTLIGDGGTAASLAAAAKASERGVRVLCDYLVVNGFLIKEADTYRLTPSSRTFLVRHSPAYIGGAIEFVAAPEMLSLHLDDPAACVRNGGALGLANISADNPVWVKFARAVGPLVAPSAMALAAEVATWPRKPRKVLDIAAGHGLFGLEIAKTFPEAEIVAVDWGAVLELASQNARQFGVGGRYRTIPGSAFEVDWGSDYDLILLPNFLHHFDIETCAGLLEKCRNTLAPEGRVVGVEFVPNEDRVSPPFPASFAWEMLATTPRGEAYTERELAEMARRAGFADATTKPLPPTPASLVFFE</sequence>
<organism evidence="6 7">
    <name type="scientific">Sinorhizobium psoraleae</name>
    <dbReference type="NCBI Taxonomy" id="520838"/>
    <lineage>
        <taxon>Bacteria</taxon>
        <taxon>Pseudomonadati</taxon>
        <taxon>Pseudomonadota</taxon>
        <taxon>Alphaproteobacteria</taxon>
        <taxon>Hyphomicrobiales</taxon>
        <taxon>Rhizobiaceae</taxon>
        <taxon>Sinorhizobium/Ensifer group</taxon>
        <taxon>Sinorhizobium</taxon>
    </lineage>
</organism>
<name>A0ABT4KKU2_9HYPH</name>